<dbReference type="Proteomes" id="UP000247555">
    <property type="component" value="Unassembled WGS sequence"/>
</dbReference>
<gene>
    <name evidence="2" type="ORF">DFR34_10467</name>
</gene>
<dbReference type="AlphaFoldDB" id="A0A318KXD6"/>
<proteinExistence type="predicted"/>
<evidence type="ECO:0000313" key="2">
    <source>
        <dbReference type="EMBL" id="PXX80296.1"/>
    </source>
</evidence>
<reference evidence="2 3" key="1">
    <citation type="submission" date="2018-05" db="EMBL/GenBank/DDBJ databases">
        <title>Genomic Encyclopedia of Type Strains, Phase IV (KMG-IV): sequencing the most valuable type-strain genomes for metagenomic binning, comparative biology and taxonomic classification.</title>
        <authorList>
            <person name="Goeker M."/>
        </authorList>
    </citation>
    <scope>NUCLEOTIDE SEQUENCE [LARGE SCALE GENOMIC DNA]</scope>
    <source>
        <strain evidence="2 3">DSM 29661</strain>
    </source>
</reference>
<protein>
    <submittedName>
        <fullName evidence="2">Anti-sigma regulatory factor (Ser/Thr protein kinase)</fullName>
    </submittedName>
</protein>
<evidence type="ECO:0000313" key="3">
    <source>
        <dbReference type="Proteomes" id="UP000247555"/>
    </source>
</evidence>
<name>A0A318KXD6_9NEIS</name>
<comment type="caution">
    <text evidence="2">The sequence shown here is derived from an EMBL/GenBank/DDBJ whole genome shotgun (WGS) entry which is preliminary data.</text>
</comment>
<dbReference type="Gene3D" id="3.30.565.10">
    <property type="entry name" value="Histidine kinase-like ATPase, C-terminal domain"/>
    <property type="match status" value="1"/>
</dbReference>
<dbReference type="InterPro" id="IPR036890">
    <property type="entry name" value="HATPase_C_sf"/>
</dbReference>
<dbReference type="OrthoDB" id="9842511at2"/>
<dbReference type="Pfam" id="PF13581">
    <property type="entry name" value="HATPase_c_2"/>
    <property type="match status" value="1"/>
</dbReference>
<dbReference type="InterPro" id="IPR003594">
    <property type="entry name" value="HATPase_dom"/>
</dbReference>
<evidence type="ECO:0000259" key="1">
    <source>
        <dbReference type="Pfam" id="PF13581"/>
    </source>
</evidence>
<organism evidence="2 3">
    <name type="scientific">Rivihabitans pingtungensis</name>
    <dbReference type="NCBI Taxonomy" id="1054498"/>
    <lineage>
        <taxon>Bacteria</taxon>
        <taxon>Pseudomonadati</taxon>
        <taxon>Pseudomonadota</taxon>
        <taxon>Betaproteobacteria</taxon>
        <taxon>Neisseriales</taxon>
        <taxon>Aquaspirillaceae</taxon>
        <taxon>Rivihabitans</taxon>
    </lineage>
</organism>
<dbReference type="CDD" id="cd16936">
    <property type="entry name" value="HATPase_RsbW-like"/>
    <property type="match status" value="1"/>
</dbReference>
<keyword evidence="3" id="KW-1185">Reference proteome</keyword>
<dbReference type="RefSeq" id="WP_158281733.1">
    <property type="nucleotide sequence ID" value="NZ_CALCOA010000224.1"/>
</dbReference>
<accession>A0A318KXD6</accession>
<sequence>MEFSAPHDPSLRVLSLSIPAHRRHLPLLGAAVEAAAREAGASADAAYAINMAVVQAISAVLRYAGTPALAQFELECLDSPDRIQVCIHDQGPPWVGTQALPGQADTLQAFELVRAMVDALEYLPHPSGNRLKLTRFRTRPVLDDED</sequence>
<feature type="domain" description="Histidine kinase/HSP90-like ATPase" evidence="1">
    <location>
        <begin position="18"/>
        <end position="134"/>
    </location>
</feature>
<dbReference type="EMBL" id="QJKI01000004">
    <property type="protein sequence ID" value="PXX80296.1"/>
    <property type="molecule type" value="Genomic_DNA"/>
</dbReference>